<keyword evidence="1" id="KW-0812">Transmembrane</keyword>
<evidence type="ECO:0000256" key="1">
    <source>
        <dbReference type="SAM" id="Phobius"/>
    </source>
</evidence>
<name>A0A318XGI4_9FIRM</name>
<dbReference type="EMBL" id="QKMR01000025">
    <property type="protein sequence ID" value="PYG85640.1"/>
    <property type="molecule type" value="Genomic_DNA"/>
</dbReference>
<keyword evidence="1" id="KW-0472">Membrane</keyword>
<reference evidence="2 3" key="1">
    <citation type="submission" date="2018-06" db="EMBL/GenBank/DDBJ databases">
        <title>Genomic Encyclopedia of Type Strains, Phase I: the one thousand microbial genomes (KMG-I) project.</title>
        <authorList>
            <person name="Kyrpides N."/>
        </authorList>
    </citation>
    <scope>NUCLEOTIDE SEQUENCE [LARGE SCALE GENOMIC DNA]</scope>
    <source>
        <strain evidence="2 3">DSM 19573</strain>
    </source>
</reference>
<sequence length="310" mass="33728">MKNKLGYLKTEKGMTYVEIMLAVAILAIIAAPLLSTVISTVRNNSTAKEKTEAIALAEMVMGNIKAQASITETTPPAIYLDVASDMVSSKPGTKLVPYFSAEKVKEGKISKSSDTTYTYDTGVAQKADFELAVDQSKLVSDGTVDIAVKVEDEDEEGKMVVVDKPFTGIDAASEKLDLKIEKSGADYSFSLDRKGSSSISGDFSPPVNRGEITVRVTYTGDATGTAKRLKIYTYDNSDKSDSLNIYMIDSSEENSGVKFIGTNKAFNLLYMDSDFFDYNSSINELYKITVVIKKGVDGDEIYSVSSYVKK</sequence>
<organism evidence="2 3">
    <name type="scientific">Ruminiclostridium sufflavum DSM 19573</name>
    <dbReference type="NCBI Taxonomy" id="1121337"/>
    <lineage>
        <taxon>Bacteria</taxon>
        <taxon>Bacillati</taxon>
        <taxon>Bacillota</taxon>
        <taxon>Clostridia</taxon>
        <taxon>Eubacteriales</taxon>
        <taxon>Oscillospiraceae</taxon>
        <taxon>Ruminiclostridium</taxon>
    </lineage>
</organism>
<accession>A0A318XGI4</accession>
<keyword evidence="1" id="KW-1133">Transmembrane helix</keyword>
<dbReference type="AlphaFoldDB" id="A0A318XGI4"/>
<dbReference type="RefSeq" id="WP_110463292.1">
    <property type="nucleotide sequence ID" value="NZ_QKMR01000025.1"/>
</dbReference>
<dbReference type="Proteomes" id="UP000248132">
    <property type="component" value="Unassembled WGS sequence"/>
</dbReference>
<dbReference type="OrthoDB" id="9833681at2"/>
<gene>
    <name evidence="2" type="ORF">LY28_03328</name>
</gene>
<evidence type="ECO:0000313" key="3">
    <source>
        <dbReference type="Proteomes" id="UP000248132"/>
    </source>
</evidence>
<comment type="caution">
    <text evidence="2">The sequence shown here is derived from an EMBL/GenBank/DDBJ whole genome shotgun (WGS) entry which is preliminary data.</text>
</comment>
<evidence type="ECO:0000313" key="2">
    <source>
        <dbReference type="EMBL" id="PYG85640.1"/>
    </source>
</evidence>
<feature type="transmembrane region" description="Helical" evidence="1">
    <location>
        <begin position="21"/>
        <end position="41"/>
    </location>
</feature>
<protein>
    <recommendedName>
        <fullName evidence="4">Prepilin-type N-terminal cleavage/methylation domain-containing protein</fullName>
    </recommendedName>
</protein>
<evidence type="ECO:0008006" key="4">
    <source>
        <dbReference type="Google" id="ProtNLM"/>
    </source>
</evidence>
<keyword evidence="3" id="KW-1185">Reference proteome</keyword>
<proteinExistence type="predicted"/>